<dbReference type="AlphaFoldDB" id="A0A0F8XSW8"/>
<evidence type="ECO:0000313" key="1">
    <source>
        <dbReference type="EMBL" id="KKK64315.1"/>
    </source>
</evidence>
<dbReference type="EMBL" id="LAZR01061074">
    <property type="protein sequence ID" value="KKK64315.1"/>
    <property type="molecule type" value="Genomic_DNA"/>
</dbReference>
<feature type="non-terminal residue" evidence="1">
    <location>
        <position position="276"/>
    </location>
</feature>
<protein>
    <recommendedName>
        <fullName evidence="2">Zona occludens toxin N-terminal domain-containing protein</fullName>
    </recommendedName>
</protein>
<gene>
    <name evidence="1" type="ORF">LCGC14_2985450</name>
</gene>
<evidence type="ECO:0008006" key="2">
    <source>
        <dbReference type="Google" id="ProtNLM"/>
    </source>
</evidence>
<name>A0A0F8XSW8_9ZZZZ</name>
<dbReference type="SUPFAM" id="SSF52540">
    <property type="entry name" value="P-loop containing nucleoside triphosphate hydrolases"/>
    <property type="match status" value="1"/>
</dbReference>
<reference evidence="1" key="1">
    <citation type="journal article" date="2015" name="Nature">
        <title>Complex archaea that bridge the gap between prokaryotes and eukaryotes.</title>
        <authorList>
            <person name="Spang A."/>
            <person name="Saw J.H."/>
            <person name="Jorgensen S.L."/>
            <person name="Zaremba-Niedzwiedzka K."/>
            <person name="Martijn J."/>
            <person name="Lind A.E."/>
            <person name="van Eijk R."/>
            <person name="Schleper C."/>
            <person name="Guy L."/>
            <person name="Ettema T.J."/>
        </authorList>
    </citation>
    <scope>NUCLEOTIDE SEQUENCE</scope>
</reference>
<proteinExistence type="predicted"/>
<organism evidence="1">
    <name type="scientific">marine sediment metagenome</name>
    <dbReference type="NCBI Taxonomy" id="412755"/>
    <lineage>
        <taxon>unclassified sequences</taxon>
        <taxon>metagenomes</taxon>
        <taxon>ecological metagenomes</taxon>
    </lineage>
</organism>
<sequence>MSYQTLNQFVDLLRVIQTKDDNDIFLGITGRKGSGKSSFAIQVARRYAERYFGEKTFDINKYIAYNNEEVIEKIHTLPMYSPLIGDEAVRFAWSREWNKADNKELAKLSTQIRTKRLIFFMNIPKLAWIDSVYREGMLDFWVWIHSTFTDQGKEAYALIFEPDDNQGEGDSWHMKHLRKFSKKKTGRIGRFTDIQRLYKMIKNHPCYVDSLKFPKVPEEIYIRYLALRNKRAFERKGEYINQKDAAKVMTYNIKEKWDKLIEKVNEGKLKKPTNKI</sequence>
<accession>A0A0F8XSW8</accession>
<comment type="caution">
    <text evidence="1">The sequence shown here is derived from an EMBL/GenBank/DDBJ whole genome shotgun (WGS) entry which is preliminary data.</text>
</comment>
<dbReference type="InterPro" id="IPR027417">
    <property type="entry name" value="P-loop_NTPase"/>
</dbReference>